<dbReference type="RefSeq" id="XP_018329866.1">
    <property type="nucleotide sequence ID" value="XM_018474364.2"/>
</dbReference>
<evidence type="ECO:0000313" key="9">
    <source>
        <dbReference type="Proteomes" id="UP000192223"/>
    </source>
</evidence>
<dbReference type="CTD" id="31227"/>
<dbReference type="STRING" id="224129.A0A1W4X159"/>
<dbReference type="Pfam" id="PF07716">
    <property type="entry name" value="bZIP_2"/>
    <property type="match status" value="1"/>
</dbReference>
<keyword evidence="9" id="KW-1185">Reference proteome</keyword>
<evidence type="ECO:0000256" key="3">
    <source>
        <dbReference type="ARBA" id="ARBA00023015"/>
    </source>
</evidence>
<gene>
    <name evidence="10" type="primary">LOC108740153</name>
</gene>
<dbReference type="PROSITE" id="PS50217">
    <property type="entry name" value="BZIP"/>
    <property type="match status" value="1"/>
</dbReference>
<evidence type="ECO:0000256" key="4">
    <source>
        <dbReference type="ARBA" id="ARBA00023125"/>
    </source>
</evidence>
<evidence type="ECO:0000259" key="8">
    <source>
        <dbReference type="PROSITE" id="PS50217"/>
    </source>
</evidence>
<feature type="compositionally biased region" description="Low complexity" evidence="7">
    <location>
        <begin position="74"/>
        <end position="83"/>
    </location>
</feature>
<evidence type="ECO:0000256" key="7">
    <source>
        <dbReference type="SAM" id="MobiDB-lite"/>
    </source>
</evidence>
<evidence type="ECO:0000256" key="1">
    <source>
        <dbReference type="ARBA" id="ARBA00004123"/>
    </source>
</evidence>
<accession>A0A1W4X159</accession>
<feature type="compositionally biased region" description="Polar residues" evidence="7">
    <location>
        <begin position="63"/>
        <end position="73"/>
    </location>
</feature>
<keyword evidence="6" id="KW-0539">Nucleus</keyword>
<dbReference type="GO" id="GO:0000981">
    <property type="term" value="F:DNA-binding transcription factor activity, RNA polymerase II-specific"/>
    <property type="evidence" value="ECO:0007669"/>
    <property type="project" value="TreeGrafter"/>
</dbReference>
<protein>
    <submittedName>
        <fullName evidence="10">Cell death specification protein 2-like</fullName>
    </submittedName>
</protein>
<dbReference type="InterPro" id="IPR004827">
    <property type="entry name" value="bZIP"/>
</dbReference>
<dbReference type="FunFam" id="1.20.5.170:FF:000025">
    <property type="entry name" value="nuclear factor interleukin-3-regulated protein-like"/>
    <property type="match status" value="1"/>
</dbReference>
<dbReference type="PANTHER" id="PTHR11988">
    <property type="entry name" value="THYROTROPH EMBRYONIC FACTOR RELATED"/>
    <property type="match status" value="1"/>
</dbReference>
<feature type="region of interest" description="Disordered" evidence="7">
    <location>
        <begin position="61"/>
        <end position="83"/>
    </location>
</feature>
<evidence type="ECO:0000256" key="5">
    <source>
        <dbReference type="ARBA" id="ARBA00023163"/>
    </source>
</evidence>
<dbReference type="GeneID" id="108740153"/>
<evidence type="ECO:0000256" key="6">
    <source>
        <dbReference type="ARBA" id="ARBA00023242"/>
    </source>
</evidence>
<keyword evidence="3" id="KW-0805">Transcription regulation</keyword>
<dbReference type="SUPFAM" id="SSF57959">
    <property type="entry name" value="Leucine zipper domain"/>
    <property type="match status" value="1"/>
</dbReference>
<feature type="compositionally biased region" description="Polar residues" evidence="7">
    <location>
        <begin position="184"/>
        <end position="193"/>
    </location>
</feature>
<dbReference type="InterPro" id="IPR046347">
    <property type="entry name" value="bZIP_sf"/>
</dbReference>
<dbReference type="OrthoDB" id="361013at2759"/>
<evidence type="ECO:0000256" key="2">
    <source>
        <dbReference type="ARBA" id="ARBA00006079"/>
    </source>
</evidence>
<name>A0A1W4X159_AGRPL</name>
<organism evidence="9 10">
    <name type="scientific">Agrilus planipennis</name>
    <name type="common">Emerald ash borer</name>
    <name type="synonym">Agrilus marcopoli</name>
    <dbReference type="NCBI Taxonomy" id="224129"/>
    <lineage>
        <taxon>Eukaryota</taxon>
        <taxon>Metazoa</taxon>
        <taxon>Ecdysozoa</taxon>
        <taxon>Arthropoda</taxon>
        <taxon>Hexapoda</taxon>
        <taxon>Insecta</taxon>
        <taxon>Pterygota</taxon>
        <taxon>Neoptera</taxon>
        <taxon>Endopterygota</taxon>
        <taxon>Coleoptera</taxon>
        <taxon>Polyphaga</taxon>
        <taxon>Elateriformia</taxon>
        <taxon>Buprestoidea</taxon>
        <taxon>Buprestidae</taxon>
        <taxon>Agrilinae</taxon>
        <taxon>Agrilus</taxon>
    </lineage>
</organism>
<comment type="similarity">
    <text evidence="2">Belongs to the bZIP family. NFIL3 subfamily.</text>
</comment>
<dbReference type="AlphaFoldDB" id="A0A1W4X159"/>
<sequence length="254" mass="28217">MDSPKSGAAITDLMVFRHGGMAEPLDCSTPALDLCVRRRRSPSPIPEGAVTVKTENHHYAEAPSSTVSYGSPNSRASSDVSDLSISSDPLRDLPHYPVMTHLPIISPLPSTPLNNSNGHSKPKITRPFKAYPKDPLTLAVGVATTETILGKDSAEAYAEFRQKMLAQVQATHNTTNKNMRRNSHSINIHNSDPTYLEKRKKNNEAAKRSRDARRAKEDEIAIRAAFLEQENIKLKYEVATLRSEMERLRSLVYN</sequence>
<dbReference type="KEGG" id="apln:108740153"/>
<keyword evidence="4" id="KW-0238">DNA-binding</keyword>
<comment type="subcellular location">
    <subcellularLocation>
        <location evidence="1">Nucleus</location>
    </subcellularLocation>
</comment>
<dbReference type="Gene3D" id="1.20.5.170">
    <property type="match status" value="1"/>
</dbReference>
<feature type="region of interest" description="Disordered" evidence="7">
    <location>
        <begin position="177"/>
        <end position="214"/>
    </location>
</feature>
<dbReference type="GO" id="GO:0005634">
    <property type="term" value="C:nucleus"/>
    <property type="evidence" value="ECO:0007669"/>
    <property type="project" value="UniProtKB-SubCell"/>
</dbReference>
<dbReference type="PANTHER" id="PTHR11988:SF56">
    <property type="entry name" value="TRANSCRIPTION FACTOR CES-2"/>
    <property type="match status" value="1"/>
</dbReference>
<dbReference type="GO" id="GO:0000978">
    <property type="term" value="F:RNA polymerase II cis-regulatory region sequence-specific DNA binding"/>
    <property type="evidence" value="ECO:0007669"/>
    <property type="project" value="TreeGrafter"/>
</dbReference>
<feature type="domain" description="BZIP" evidence="8">
    <location>
        <begin position="192"/>
        <end position="254"/>
    </location>
</feature>
<reference evidence="10" key="1">
    <citation type="submission" date="2025-08" db="UniProtKB">
        <authorList>
            <consortium name="RefSeq"/>
        </authorList>
    </citation>
    <scope>IDENTIFICATION</scope>
    <source>
        <tissue evidence="10">Entire body</tissue>
    </source>
</reference>
<evidence type="ECO:0000313" key="10">
    <source>
        <dbReference type="RefSeq" id="XP_018329866.1"/>
    </source>
</evidence>
<dbReference type="InterPro" id="IPR040223">
    <property type="entry name" value="PAR_bZIP"/>
</dbReference>
<feature type="compositionally biased region" description="Basic and acidic residues" evidence="7">
    <location>
        <begin position="202"/>
        <end position="214"/>
    </location>
</feature>
<keyword evidence="5" id="KW-0804">Transcription</keyword>
<proteinExistence type="inferred from homology"/>
<dbReference type="InParanoid" id="A0A1W4X159"/>
<dbReference type="SMART" id="SM00338">
    <property type="entry name" value="BRLZ"/>
    <property type="match status" value="1"/>
</dbReference>
<dbReference type="CDD" id="cd14695">
    <property type="entry name" value="bZIP_HLF"/>
    <property type="match status" value="1"/>
</dbReference>
<dbReference type="Proteomes" id="UP000192223">
    <property type="component" value="Unplaced"/>
</dbReference>